<dbReference type="PROSITE" id="PS01096">
    <property type="entry name" value="PPIC_PPIASE_1"/>
    <property type="match status" value="1"/>
</dbReference>
<dbReference type="InterPro" id="IPR046357">
    <property type="entry name" value="PPIase_dom_sf"/>
</dbReference>
<keyword evidence="2" id="KW-1003">Cell membrane</keyword>
<organism evidence="14 15">
    <name type="scientific">Syntrophotalea acetylenivorans</name>
    <dbReference type="NCBI Taxonomy" id="1842532"/>
    <lineage>
        <taxon>Bacteria</taxon>
        <taxon>Pseudomonadati</taxon>
        <taxon>Thermodesulfobacteriota</taxon>
        <taxon>Desulfuromonadia</taxon>
        <taxon>Desulfuromonadales</taxon>
        <taxon>Syntrophotaleaceae</taxon>
        <taxon>Syntrophotalea</taxon>
    </lineage>
</organism>
<evidence type="ECO:0000259" key="13">
    <source>
        <dbReference type="PROSITE" id="PS50198"/>
    </source>
</evidence>
<dbReference type="SUPFAM" id="SSF109998">
    <property type="entry name" value="Triger factor/SurA peptide-binding domain-like"/>
    <property type="match status" value="1"/>
</dbReference>
<dbReference type="InterPro" id="IPR052029">
    <property type="entry name" value="PpiD_chaperone"/>
</dbReference>
<keyword evidence="15" id="KW-1185">Reference proteome</keyword>
<dbReference type="InterPro" id="IPR027304">
    <property type="entry name" value="Trigger_fact/SurA_dom_sf"/>
</dbReference>
<evidence type="ECO:0000256" key="3">
    <source>
        <dbReference type="ARBA" id="ARBA00022519"/>
    </source>
</evidence>
<accession>A0A1L3GN87</accession>
<comment type="subcellular location">
    <subcellularLocation>
        <location evidence="1">Cell inner membrane</location>
        <topology evidence="1">Single-pass type II membrane protein</topology>
        <orientation evidence="1">Periplasmic side</orientation>
    </subcellularLocation>
</comment>
<evidence type="ECO:0000256" key="8">
    <source>
        <dbReference type="ARBA" id="ARBA00038408"/>
    </source>
</evidence>
<keyword evidence="4 12" id="KW-0812">Transmembrane</keyword>
<keyword evidence="3" id="KW-0997">Cell inner membrane</keyword>
<evidence type="ECO:0000256" key="5">
    <source>
        <dbReference type="ARBA" id="ARBA00022989"/>
    </source>
</evidence>
<evidence type="ECO:0000256" key="12">
    <source>
        <dbReference type="SAM" id="Phobius"/>
    </source>
</evidence>
<proteinExistence type="inferred from homology"/>
<dbReference type="OrthoDB" id="9812372at2"/>
<keyword evidence="5 12" id="KW-1133">Transmembrane helix</keyword>
<sequence length="652" mass="73067">MLDLIRRKQKSVMVKIVFWVIIAAFVGTIFLVWGQGGGNDGADGDVAVKINGERVTFGDFRTAYDNMRRLYQNIYRERFTPEMEEQLGLEGQTLERLINQTLLLQDADDRDIEVSKSELVDMIAQIPAFQVDGAFNKDQYLQVLQYQRMTSEQFEDGQRRQLLIEKVRQQIEESAAVSEEEVAEEYRRRNERVNLAFVRLAPALFEDDVKVTDETLQGYYDDHQEQFRVAETVAINYLKFEPASYEGDIDLSDEVLQTYYRRHQAQFDVTEQTQASHILLRVDADAKPKVKKQKRQLAEKLLAQIKTKDNKNFAELARLHSDDAGSAAKGGALGYFARGTMVPAFEEAAFSLQPGQLSDIVETNFGYHIILCQGHIPAGVKDLADVLDEVKAGVVKEQSRQLAIEKAMDAYNIHRKSGDLVAAAEANGLTVKTTGAFEQGSSIPGIGKAPELNSAAFKLKENELGRPVTLADAIYLPALKERHPSHVAELAKVRAAVEAAYRRQQSHGLARQTAEKLLADVQDGKSLSSAARKLKQKVEETDFFSRSYGTFVPRIGSAAEVAEVAFDLTKEKPAADKVFEVAGKFVVVAFKAHQQADMAKLDAENRTELEKILLARKKENLLETRIKELRKEADIDVHPALQNSLKEEELAS</sequence>
<dbReference type="InterPro" id="IPR000297">
    <property type="entry name" value="PPIase_PpiC"/>
</dbReference>
<dbReference type="PANTHER" id="PTHR47529:SF1">
    <property type="entry name" value="PERIPLASMIC CHAPERONE PPID"/>
    <property type="match status" value="1"/>
</dbReference>
<dbReference type="KEGG" id="pef:A7E78_05840"/>
<dbReference type="InterPro" id="IPR023058">
    <property type="entry name" value="PPIase_PpiC_CS"/>
</dbReference>
<dbReference type="Pfam" id="PF13616">
    <property type="entry name" value="Rotamase_3"/>
    <property type="match status" value="1"/>
</dbReference>
<dbReference type="GO" id="GO:0003755">
    <property type="term" value="F:peptidyl-prolyl cis-trans isomerase activity"/>
    <property type="evidence" value="ECO:0007669"/>
    <property type="project" value="UniProtKB-KW"/>
</dbReference>
<keyword evidence="7" id="KW-0143">Chaperone</keyword>
<evidence type="ECO:0000256" key="11">
    <source>
        <dbReference type="PROSITE-ProRule" id="PRU00278"/>
    </source>
</evidence>
<dbReference type="AlphaFoldDB" id="A0A1L3GN87"/>
<comment type="similarity">
    <text evidence="8">Belongs to the PpiD chaperone family.</text>
</comment>
<evidence type="ECO:0000313" key="14">
    <source>
        <dbReference type="EMBL" id="APG27403.1"/>
    </source>
</evidence>
<dbReference type="Gene3D" id="1.10.4030.10">
    <property type="entry name" value="Porin chaperone SurA, peptide-binding domain"/>
    <property type="match status" value="1"/>
</dbReference>
<keyword evidence="11" id="KW-0413">Isomerase</keyword>
<dbReference type="Pfam" id="PF13624">
    <property type="entry name" value="SurA_N_3"/>
    <property type="match status" value="1"/>
</dbReference>
<feature type="transmembrane region" description="Helical" evidence="12">
    <location>
        <begin position="12"/>
        <end position="33"/>
    </location>
</feature>
<protein>
    <recommendedName>
        <fullName evidence="9">Periplasmic chaperone PpiD</fullName>
    </recommendedName>
    <alternativeName>
        <fullName evidence="10">Periplasmic folding chaperone</fullName>
    </alternativeName>
</protein>
<dbReference type="STRING" id="1842532.A7E78_05840"/>
<dbReference type="SUPFAM" id="SSF54534">
    <property type="entry name" value="FKBP-like"/>
    <property type="match status" value="1"/>
</dbReference>
<reference evidence="14 15" key="1">
    <citation type="journal article" date="2017" name="Genome Announc.">
        <title>Complete Genome Sequences of Two Acetylene-Fermenting Pelobacter acetylenicus Strains.</title>
        <authorList>
            <person name="Sutton J.M."/>
            <person name="Baesman S.M."/>
            <person name="Fierst J.L."/>
            <person name="Poret-Peterson A.T."/>
            <person name="Oremland R.S."/>
            <person name="Dunlap D.S."/>
            <person name="Akob D.M."/>
        </authorList>
    </citation>
    <scope>NUCLEOTIDE SEQUENCE [LARGE SCALE GENOMIC DNA]</scope>
    <source>
        <strain evidence="14 15">SFB93</strain>
    </source>
</reference>
<keyword evidence="11" id="KW-0697">Rotamase</keyword>
<dbReference type="RefSeq" id="WP_072283370.1">
    <property type="nucleotide sequence ID" value="NZ_CP015519.1"/>
</dbReference>
<evidence type="ECO:0000256" key="1">
    <source>
        <dbReference type="ARBA" id="ARBA00004382"/>
    </source>
</evidence>
<evidence type="ECO:0000256" key="6">
    <source>
        <dbReference type="ARBA" id="ARBA00023136"/>
    </source>
</evidence>
<dbReference type="GO" id="GO:0005886">
    <property type="term" value="C:plasma membrane"/>
    <property type="evidence" value="ECO:0007669"/>
    <property type="project" value="UniProtKB-SubCell"/>
</dbReference>
<evidence type="ECO:0000256" key="7">
    <source>
        <dbReference type="ARBA" id="ARBA00023186"/>
    </source>
</evidence>
<feature type="domain" description="PpiC" evidence="13">
    <location>
        <begin position="270"/>
        <end position="374"/>
    </location>
</feature>
<evidence type="ECO:0000256" key="2">
    <source>
        <dbReference type="ARBA" id="ARBA00022475"/>
    </source>
</evidence>
<evidence type="ECO:0000256" key="9">
    <source>
        <dbReference type="ARBA" id="ARBA00040743"/>
    </source>
</evidence>
<dbReference type="EMBL" id="CP015519">
    <property type="protein sequence ID" value="APG27403.1"/>
    <property type="molecule type" value="Genomic_DNA"/>
</dbReference>
<dbReference type="Proteomes" id="UP000182517">
    <property type="component" value="Chromosome"/>
</dbReference>
<gene>
    <name evidence="14" type="ORF">A7E78_05840</name>
</gene>
<evidence type="ECO:0000256" key="10">
    <source>
        <dbReference type="ARBA" id="ARBA00042775"/>
    </source>
</evidence>
<dbReference type="PANTHER" id="PTHR47529">
    <property type="entry name" value="PEPTIDYL-PROLYL CIS-TRANS ISOMERASE D"/>
    <property type="match status" value="1"/>
</dbReference>
<keyword evidence="6 12" id="KW-0472">Membrane</keyword>
<name>A0A1L3GN87_9BACT</name>
<evidence type="ECO:0000313" key="15">
    <source>
        <dbReference type="Proteomes" id="UP000182517"/>
    </source>
</evidence>
<dbReference type="PROSITE" id="PS50198">
    <property type="entry name" value="PPIC_PPIASE_2"/>
    <property type="match status" value="1"/>
</dbReference>
<dbReference type="Gene3D" id="3.10.50.40">
    <property type="match status" value="1"/>
</dbReference>
<evidence type="ECO:0000256" key="4">
    <source>
        <dbReference type="ARBA" id="ARBA00022692"/>
    </source>
</evidence>